<dbReference type="RefSeq" id="XP_038070436.1">
    <property type="nucleotide sequence ID" value="XM_038214508.1"/>
</dbReference>
<keyword evidence="5" id="KW-1185">Reference proteome</keyword>
<evidence type="ECO:0000313" key="5">
    <source>
        <dbReference type="Proteomes" id="UP000887568"/>
    </source>
</evidence>
<dbReference type="EnsemblMetazoa" id="XM_038214508.1">
    <property type="protein sequence ID" value="XP_038070436.1"/>
    <property type="gene ID" value="LOC119739533"/>
</dbReference>
<keyword evidence="1" id="KW-0863">Zinc-finger</keyword>
<dbReference type="InterPro" id="IPR036236">
    <property type="entry name" value="Znf_C2H2_sf"/>
</dbReference>
<keyword evidence="1" id="KW-0862">Zinc</keyword>
<dbReference type="PROSITE" id="PS50157">
    <property type="entry name" value="ZINC_FINGER_C2H2_2"/>
    <property type="match status" value="1"/>
</dbReference>
<evidence type="ECO:0000256" key="2">
    <source>
        <dbReference type="SAM" id="MobiDB-lite"/>
    </source>
</evidence>
<accession>A0A914B4M4</accession>
<dbReference type="Gene3D" id="3.30.160.60">
    <property type="entry name" value="Classic Zinc Finger"/>
    <property type="match status" value="1"/>
</dbReference>
<dbReference type="AlphaFoldDB" id="A0A914B4M4"/>
<name>A0A914B4M4_PATMI</name>
<sequence length="373" mass="41731">MDPAPIHCPHCDQTFGRRRNLKRHLNTACVALHPERPYPCQRGCGVRFFRADVRTRHHRFCQGDSVAVVMAEADTLEVHASDDDMGQAPSPPHLSRQGTPDPPPFGRCGPAGRSPSPPPLRRRVSPVSSGGPGGRDHPERSSRPSRPEQDRSPGRRSLDRAERPCQPPPRRSPDRRFPWSRAQGRRPRFSRAAEASPGRPQPTRAEGGTQTEPPMSPEVPVQPWNGQRRVLPAGSRVSLPDGTSLRLETAGALHPDNTTREAATHMLEPLCEHARDEWRLERTFHGADEAGHRLMRTRVVHTYEVPGRLLQTYQGQQYGQHFVDPSVSAQPSLGGMLPPGAPPPPRYPDGVPREFWEQLFRQTEFQRRPPPTN</sequence>
<dbReference type="OrthoDB" id="3268608at2759"/>
<dbReference type="SUPFAM" id="SSF57667">
    <property type="entry name" value="beta-beta-alpha zinc fingers"/>
    <property type="match status" value="1"/>
</dbReference>
<reference evidence="4" key="1">
    <citation type="submission" date="2022-11" db="UniProtKB">
        <authorList>
            <consortium name="EnsemblMetazoa"/>
        </authorList>
    </citation>
    <scope>IDENTIFICATION</scope>
</reference>
<dbReference type="GO" id="GO:0008270">
    <property type="term" value="F:zinc ion binding"/>
    <property type="evidence" value="ECO:0007669"/>
    <property type="project" value="UniProtKB-KW"/>
</dbReference>
<feature type="region of interest" description="Disordered" evidence="2">
    <location>
        <begin position="330"/>
        <end position="351"/>
    </location>
</feature>
<feature type="region of interest" description="Disordered" evidence="2">
    <location>
        <begin position="81"/>
        <end position="225"/>
    </location>
</feature>
<protein>
    <recommendedName>
        <fullName evidence="3">C2H2-type domain-containing protein</fullName>
    </recommendedName>
</protein>
<evidence type="ECO:0000313" key="4">
    <source>
        <dbReference type="EnsemblMetazoa" id="XP_038070436.1"/>
    </source>
</evidence>
<dbReference type="GeneID" id="119739533"/>
<dbReference type="Proteomes" id="UP000887568">
    <property type="component" value="Unplaced"/>
</dbReference>
<evidence type="ECO:0000259" key="3">
    <source>
        <dbReference type="PROSITE" id="PS50157"/>
    </source>
</evidence>
<dbReference type="InterPro" id="IPR013087">
    <property type="entry name" value="Znf_C2H2_type"/>
</dbReference>
<keyword evidence="1" id="KW-0479">Metal-binding</keyword>
<proteinExistence type="predicted"/>
<organism evidence="4 5">
    <name type="scientific">Patiria miniata</name>
    <name type="common">Bat star</name>
    <name type="synonym">Asterina miniata</name>
    <dbReference type="NCBI Taxonomy" id="46514"/>
    <lineage>
        <taxon>Eukaryota</taxon>
        <taxon>Metazoa</taxon>
        <taxon>Echinodermata</taxon>
        <taxon>Eleutherozoa</taxon>
        <taxon>Asterozoa</taxon>
        <taxon>Asteroidea</taxon>
        <taxon>Valvatacea</taxon>
        <taxon>Valvatida</taxon>
        <taxon>Asterinidae</taxon>
        <taxon>Patiria</taxon>
    </lineage>
</organism>
<feature type="domain" description="C2H2-type" evidence="3">
    <location>
        <begin position="6"/>
        <end position="37"/>
    </location>
</feature>
<feature type="compositionally biased region" description="Basic and acidic residues" evidence="2">
    <location>
        <begin position="134"/>
        <end position="163"/>
    </location>
</feature>
<evidence type="ECO:0000256" key="1">
    <source>
        <dbReference type="PROSITE-ProRule" id="PRU00042"/>
    </source>
</evidence>